<sequence length="292" mass="32518">MSPRKAGNKPPTAADSSSGGGRTARRRTVDTVESVELEDGTGGGVFAAGHGHHHHHQHRSPADCYDMLPRKVHSVWRVLRPGRNLGRWISGALMLLVVCTTFAKFSLMSGIPELDETRRGNEFLIWPRPEVNGGSNMPQNVVAEHGNPGSLRHYQTHEIWRKPRSDNFHKCVGRTPKETRNGTATNGYILVHANGGLNQMRTGISDMVAVAKIMNATLVLPTLDHESFWTDPSDFKDIFDWKHFITALKDDIEVVESLPKKFAKVKPVLKAPVSWSKARIRSKSSSQKERIP</sequence>
<proteinExistence type="predicted"/>
<dbReference type="EMBL" id="CM046396">
    <property type="protein sequence ID" value="KAI8540058.1"/>
    <property type="molecule type" value="Genomic_DNA"/>
</dbReference>
<evidence type="ECO:0000313" key="1">
    <source>
        <dbReference type="EMBL" id="KAI8540058.1"/>
    </source>
</evidence>
<reference evidence="1" key="1">
    <citation type="submission" date="2022-02" db="EMBL/GenBank/DDBJ databases">
        <title>Plant Genome Project.</title>
        <authorList>
            <person name="Zhang R.-G."/>
        </authorList>
    </citation>
    <scope>NUCLEOTIDE SEQUENCE</scope>
    <source>
        <strain evidence="1">AT1</strain>
    </source>
</reference>
<name>A0ACC0MIA5_RHOML</name>
<organism evidence="1 2">
    <name type="scientific">Rhododendron molle</name>
    <name type="common">Chinese azalea</name>
    <name type="synonym">Azalea mollis</name>
    <dbReference type="NCBI Taxonomy" id="49168"/>
    <lineage>
        <taxon>Eukaryota</taxon>
        <taxon>Viridiplantae</taxon>
        <taxon>Streptophyta</taxon>
        <taxon>Embryophyta</taxon>
        <taxon>Tracheophyta</taxon>
        <taxon>Spermatophyta</taxon>
        <taxon>Magnoliopsida</taxon>
        <taxon>eudicotyledons</taxon>
        <taxon>Gunneridae</taxon>
        <taxon>Pentapetalae</taxon>
        <taxon>asterids</taxon>
        <taxon>Ericales</taxon>
        <taxon>Ericaceae</taxon>
        <taxon>Ericoideae</taxon>
        <taxon>Rhodoreae</taxon>
        <taxon>Rhododendron</taxon>
    </lineage>
</organism>
<protein>
    <submittedName>
        <fullName evidence="1">Uncharacterized protein</fullName>
    </submittedName>
</protein>
<accession>A0ACC0MIA5</accession>
<comment type="caution">
    <text evidence="1">The sequence shown here is derived from an EMBL/GenBank/DDBJ whole genome shotgun (WGS) entry which is preliminary data.</text>
</comment>
<gene>
    <name evidence="1" type="ORF">RHMOL_Rhmol09G0232000</name>
</gene>
<dbReference type="Proteomes" id="UP001062846">
    <property type="component" value="Chromosome 9"/>
</dbReference>
<evidence type="ECO:0000313" key="2">
    <source>
        <dbReference type="Proteomes" id="UP001062846"/>
    </source>
</evidence>
<keyword evidence="2" id="KW-1185">Reference proteome</keyword>